<evidence type="ECO:0000256" key="5">
    <source>
        <dbReference type="RuleBase" id="RU003792"/>
    </source>
</evidence>
<dbReference type="InterPro" id="IPR020095">
    <property type="entry name" value="PsdUridine_synth_TruA_C"/>
</dbReference>
<evidence type="ECO:0000256" key="4">
    <source>
        <dbReference type="HAMAP-Rule" id="MF_00171"/>
    </source>
</evidence>
<dbReference type="EC" id="5.4.99.12" evidence="4"/>
<dbReference type="EMBL" id="CAKMMF010000033">
    <property type="protein sequence ID" value="CAH1219555.1"/>
    <property type="molecule type" value="Genomic_DNA"/>
</dbReference>
<sequence length="246" mass="27538">MRNIRMVVSYDGTGYYGFQTQPGGNTVQDIIEKANKAITGEDERIIGSGRTDAGVHARGQVFNFFTHSSIPVERWALALNTRLPKDIVVLHADEVSLEFHSRRSAKKKTYKYTIDTNKFPDVFERNYRFHHPTPLNVAAMQSALAALIGEYDFTSFASRQSTKSSHVRTIYDAWLVEGDGKLDIYVTGNGFLFNMVRIIVGTLLWVGQGKREAAQMAAILQARDRSAAGPTAMAHGLMLWDIEYAE</sequence>
<comment type="caution">
    <text evidence="7">The sequence shown here is derived from an EMBL/GenBank/DDBJ whole genome shotgun (WGS) entry which is preliminary data.</text>
</comment>
<dbReference type="InterPro" id="IPR001406">
    <property type="entry name" value="PsdUridine_synth_TruA"/>
</dbReference>
<feature type="active site" description="Nucleophile" evidence="4">
    <location>
        <position position="52"/>
    </location>
</feature>
<dbReference type="InterPro" id="IPR020094">
    <property type="entry name" value="TruA/RsuA/RluB/E/F_N"/>
</dbReference>
<comment type="similarity">
    <text evidence="1 4 5">Belongs to the tRNA pseudouridine synthase TruA family.</text>
</comment>
<dbReference type="Gene3D" id="3.30.70.580">
    <property type="entry name" value="Pseudouridine synthase I, catalytic domain, N-terminal subdomain"/>
    <property type="match status" value="1"/>
</dbReference>
<feature type="domain" description="Pseudouridine synthase I TruA alpha/beta" evidence="6">
    <location>
        <begin position="7"/>
        <end position="101"/>
    </location>
</feature>
<evidence type="ECO:0000313" key="8">
    <source>
        <dbReference type="Proteomes" id="UP000838686"/>
    </source>
</evidence>
<evidence type="ECO:0000313" key="7">
    <source>
        <dbReference type="EMBL" id="CAH1219555.1"/>
    </source>
</evidence>
<reference evidence="7" key="1">
    <citation type="submission" date="2022-01" db="EMBL/GenBank/DDBJ databases">
        <authorList>
            <person name="Criscuolo A."/>
        </authorList>
    </citation>
    <scope>NUCLEOTIDE SEQUENCE</scope>
    <source>
        <strain evidence="7">CIP111893</strain>
    </source>
</reference>
<dbReference type="Pfam" id="PF01416">
    <property type="entry name" value="PseudoU_synth_1"/>
    <property type="match status" value="2"/>
</dbReference>
<comment type="subunit">
    <text evidence="4">Homodimer.</text>
</comment>
<feature type="binding site" evidence="4">
    <location>
        <position position="110"/>
    </location>
    <ligand>
        <name>substrate</name>
    </ligand>
</feature>
<dbReference type="Proteomes" id="UP000838686">
    <property type="component" value="Unassembled WGS sequence"/>
</dbReference>
<evidence type="ECO:0000256" key="2">
    <source>
        <dbReference type="ARBA" id="ARBA00022694"/>
    </source>
</evidence>
<keyword evidence="8" id="KW-1185">Reference proteome</keyword>
<dbReference type="InterPro" id="IPR020103">
    <property type="entry name" value="PsdUridine_synth_cat_dom_sf"/>
</dbReference>
<comment type="function">
    <text evidence="4">Formation of pseudouridine at positions 38, 39 and 40 in the anticodon stem and loop of transfer RNAs.</text>
</comment>
<evidence type="ECO:0000259" key="6">
    <source>
        <dbReference type="Pfam" id="PF01416"/>
    </source>
</evidence>
<name>A0ABN8H0N1_9BACL</name>
<dbReference type="NCBIfam" id="TIGR00071">
    <property type="entry name" value="hisT_truA"/>
    <property type="match status" value="1"/>
</dbReference>
<dbReference type="HAMAP" id="MF_00171">
    <property type="entry name" value="TruA"/>
    <property type="match status" value="1"/>
</dbReference>
<dbReference type="RefSeq" id="WP_236345053.1">
    <property type="nucleotide sequence ID" value="NZ_CAKMMF010000033.1"/>
</dbReference>
<evidence type="ECO:0000256" key="1">
    <source>
        <dbReference type="ARBA" id="ARBA00009375"/>
    </source>
</evidence>
<accession>A0ABN8H0N1</accession>
<keyword evidence="2 4" id="KW-0819">tRNA processing</keyword>
<dbReference type="InterPro" id="IPR020097">
    <property type="entry name" value="PsdUridine_synth_TruA_a/b_dom"/>
</dbReference>
<dbReference type="PANTHER" id="PTHR11142:SF0">
    <property type="entry name" value="TRNA PSEUDOURIDINE SYNTHASE-LIKE 1"/>
    <property type="match status" value="1"/>
</dbReference>
<evidence type="ECO:0000256" key="3">
    <source>
        <dbReference type="ARBA" id="ARBA00023235"/>
    </source>
</evidence>
<comment type="catalytic activity">
    <reaction evidence="4 5">
        <text>uridine(38/39/40) in tRNA = pseudouridine(38/39/40) in tRNA</text>
        <dbReference type="Rhea" id="RHEA:22376"/>
        <dbReference type="Rhea" id="RHEA-COMP:10085"/>
        <dbReference type="Rhea" id="RHEA-COMP:10087"/>
        <dbReference type="ChEBI" id="CHEBI:65314"/>
        <dbReference type="ChEBI" id="CHEBI:65315"/>
        <dbReference type="EC" id="5.4.99.12"/>
    </reaction>
</comment>
<proteinExistence type="inferred from homology"/>
<keyword evidence="3 4" id="KW-0413">Isomerase</keyword>
<dbReference type="CDD" id="cd02570">
    <property type="entry name" value="PseudoU_synth_EcTruA"/>
    <property type="match status" value="1"/>
</dbReference>
<gene>
    <name evidence="4 7" type="primary">truA</name>
    <name evidence="7" type="ORF">PAECIP111893_04563</name>
</gene>
<feature type="domain" description="Pseudouridine synthase I TruA alpha/beta" evidence="6">
    <location>
        <begin position="143"/>
        <end position="244"/>
    </location>
</feature>
<dbReference type="SUPFAM" id="SSF55120">
    <property type="entry name" value="Pseudouridine synthase"/>
    <property type="match status" value="1"/>
</dbReference>
<organism evidence="7 8">
    <name type="scientific">Paenibacillus plantiphilus</name>
    <dbReference type="NCBI Taxonomy" id="2905650"/>
    <lineage>
        <taxon>Bacteria</taxon>
        <taxon>Bacillati</taxon>
        <taxon>Bacillota</taxon>
        <taxon>Bacilli</taxon>
        <taxon>Bacillales</taxon>
        <taxon>Paenibacillaceae</taxon>
        <taxon>Paenibacillus</taxon>
    </lineage>
</organism>
<protein>
    <recommendedName>
        <fullName evidence="4">tRNA pseudouridine synthase A</fullName>
        <ecNumber evidence="4">5.4.99.12</ecNumber>
    </recommendedName>
    <alternativeName>
        <fullName evidence="4">tRNA pseudouridine(38-40) synthase</fullName>
    </alternativeName>
    <alternativeName>
        <fullName evidence="4">tRNA pseudouridylate synthase I</fullName>
    </alternativeName>
    <alternativeName>
        <fullName evidence="4">tRNA-uridine isomerase I</fullName>
    </alternativeName>
</protein>
<dbReference type="Gene3D" id="3.30.70.660">
    <property type="entry name" value="Pseudouridine synthase I, catalytic domain, C-terminal subdomain"/>
    <property type="match status" value="1"/>
</dbReference>
<dbReference type="GO" id="GO:0160147">
    <property type="term" value="F:tRNA pseudouridine(38-40) synthase activity"/>
    <property type="evidence" value="ECO:0007669"/>
    <property type="project" value="UniProtKB-EC"/>
</dbReference>
<comment type="caution">
    <text evidence="4">Lacks conserved residue(s) required for the propagation of feature annotation.</text>
</comment>
<dbReference type="PIRSF" id="PIRSF001430">
    <property type="entry name" value="tRNA_psdUrid_synth"/>
    <property type="match status" value="1"/>
</dbReference>
<dbReference type="PANTHER" id="PTHR11142">
    <property type="entry name" value="PSEUDOURIDYLATE SYNTHASE"/>
    <property type="match status" value="1"/>
</dbReference>